<dbReference type="AlphaFoldDB" id="A0A1W1CZI3"/>
<evidence type="ECO:0000313" key="1">
    <source>
        <dbReference type="EMBL" id="SFV71199.1"/>
    </source>
</evidence>
<dbReference type="EMBL" id="FPHM01000212">
    <property type="protein sequence ID" value="SFV71199.1"/>
    <property type="molecule type" value="Genomic_DNA"/>
</dbReference>
<name>A0A1W1CZI3_9ZZZZ</name>
<gene>
    <name evidence="1" type="ORF">MNB_SV-13-5</name>
</gene>
<organism evidence="1">
    <name type="scientific">hydrothermal vent metagenome</name>
    <dbReference type="NCBI Taxonomy" id="652676"/>
    <lineage>
        <taxon>unclassified sequences</taxon>
        <taxon>metagenomes</taxon>
        <taxon>ecological metagenomes</taxon>
    </lineage>
</organism>
<sequence>MYTVQIQKECKCFKKSEYENTKTFEKQKDAYQYANILVELMNEEFCSTHTFASQRVGDKHFLISVDVNLNAIEGYTPHITCDTGCSSTDKWSLETEKK</sequence>
<protein>
    <submittedName>
        <fullName evidence="1">Uncharacterized protein</fullName>
    </submittedName>
</protein>
<reference evidence="1" key="1">
    <citation type="submission" date="2016-10" db="EMBL/GenBank/DDBJ databases">
        <authorList>
            <person name="de Groot N.N."/>
        </authorList>
    </citation>
    <scope>NUCLEOTIDE SEQUENCE</scope>
</reference>
<proteinExistence type="predicted"/>
<accession>A0A1W1CZI3</accession>